<dbReference type="Pfam" id="PF00023">
    <property type="entry name" value="Ank"/>
    <property type="match status" value="1"/>
</dbReference>
<dbReference type="GO" id="GO:0004519">
    <property type="term" value="F:endonuclease activity"/>
    <property type="evidence" value="ECO:0007669"/>
    <property type="project" value="UniProtKB-KW"/>
</dbReference>
<evidence type="ECO:0000256" key="14">
    <source>
        <dbReference type="ARBA" id="ARBA00022840"/>
    </source>
</evidence>
<dbReference type="Gene3D" id="1.10.510.10">
    <property type="entry name" value="Transferase(Phosphotransferase) domain 1"/>
    <property type="match status" value="1"/>
</dbReference>
<feature type="region of interest" description="Disordered" evidence="25">
    <location>
        <begin position="1"/>
        <end position="21"/>
    </location>
</feature>
<dbReference type="Pfam" id="PF00069">
    <property type="entry name" value="Pkinase"/>
    <property type="match status" value="1"/>
</dbReference>
<keyword evidence="15" id="KW-0694">RNA-binding</keyword>
<gene>
    <name evidence="28" type="primary">RNASEL</name>
</gene>
<dbReference type="FunFam" id="1.20.1440.180:FF:000003">
    <property type="entry name" value="Ribonuclease L"/>
    <property type="match status" value="1"/>
</dbReference>
<dbReference type="AlphaFoldDB" id="H0WL42"/>
<dbReference type="GO" id="GO:0005524">
    <property type="term" value="F:ATP binding"/>
    <property type="evidence" value="ECO:0007669"/>
    <property type="project" value="UniProtKB-KW"/>
</dbReference>
<dbReference type="GO" id="GO:0004540">
    <property type="term" value="F:RNA nuclease activity"/>
    <property type="evidence" value="ECO:0007669"/>
    <property type="project" value="Ensembl"/>
</dbReference>
<evidence type="ECO:0000256" key="12">
    <source>
        <dbReference type="ARBA" id="ARBA00022801"/>
    </source>
</evidence>
<dbReference type="GO" id="GO:0006397">
    <property type="term" value="P:mRNA processing"/>
    <property type="evidence" value="ECO:0007669"/>
    <property type="project" value="InterPro"/>
</dbReference>
<dbReference type="Gene3D" id="1.20.1440.180">
    <property type="entry name" value="KEN domain"/>
    <property type="match status" value="1"/>
</dbReference>
<dbReference type="GO" id="GO:0045944">
    <property type="term" value="P:positive regulation of transcription by RNA polymerase II"/>
    <property type="evidence" value="ECO:0007669"/>
    <property type="project" value="Ensembl"/>
</dbReference>
<dbReference type="FunCoup" id="H0WL42">
    <property type="interactions" value="619"/>
</dbReference>
<organism evidence="28 29">
    <name type="scientific">Otolemur garnettii</name>
    <name type="common">Small-eared galago</name>
    <name type="synonym">Garnett's greater bushbaby</name>
    <dbReference type="NCBI Taxonomy" id="30611"/>
    <lineage>
        <taxon>Eukaryota</taxon>
        <taxon>Metazoa</taxon>
        <taxon>Chordata</taxon>
        <taxon>Craniata</taxon>
        <taxon>Vertebrata</taxon>
        <taxon>Euteleostomi</taxon>
        <taxon>Mammalia</taxon>
        <taxon>Eutheria</taxon>
        <taxon>Euarchontoglires</taxon>
        <taxon>Primates</taxon>
        <taxon>Strepsirrhini</taxon>
        <taxon>Lorisiformes</taxon>
        <taxon>Galagidae</taxon>
        <taxon>Otolemur</taxon>
    </lineage>
</organism>
<evidence type="ECO:0000256" key="20">
    <source>
        <dbReference type="ARBA" id="ARBA00062337"/>
    </source>
</evidence>
<dbReference type="InterPro" id="IPR038357">
    <property type="entry name" value="KEN_sf"/>
</dbReference>
<evidence type="ECO:0000256" key="7">
    <source>
        <dbReference type="ARBA" id="ARBA00022723"/>
    </source>
</evidence>
<comment type="subcellular location">
    <subcellularLocation>
        <location evidence="4">Cytoplasm</location>
    </subcellularLocation>
    <subcellularLocation>
        <location evidence="3">Mitochondrion</location>
    </subcellularLocation>
</comment>
<keyword evidence="5" id="KW-0963">Cytoplasm</keyword>
<evidence type="ECO:0000259" key="27">
    <source>
        <dbReference type="PROSITE" id="PS51392"/>
    </source>
</evidence>
<evidence type="ECO:0000256" key="24">
    <source>
        <dbReference type="PROSITE-ProRule" id="PRU00023"/>
    </source>
</evidence>
<dbReference type="GO" id="GO:0005739">
    <property type="term" value="C:mitochondrion"/>
    <property type="evidence" value="ECO:0007669"/>
    <property type="project" value="UniProtKB-SubCell"/>
</dbReference>
<dbReference type="Gene3D" id="1.25.40.20">
    <property type="entry name" value="Ankyrin repeat-containing domain"/>
    <property type="match status" value="1"/>
</dbReference>
<feature type="repeat" description="ANK" evidence="24">
    <location>
        <begin position="271"/>
        <end position="303"/>
    </location>
</feature>
<evidence type="ECO:0000313" key="29">
    <source>
        <dbReference type="Proteomes" id="UP000005225"/>
    </source>
</evidence>
<evidence type="ECO:0000256" key="19">
    <source>
        <dbReference type="ARBA" id="ARBA00038349"/>
    </source>
</evidence>
<feature type="repeat" description="ANK" evidence="24">
    <location>
        <begin position="123"/>
        <end position="155"/>
    </location>
</feature>
<dbReference type="KEGG" id="oga:100961822"/>
<feature type="repeat" description="ANK" evidence="24">
    <location>
        <begin position="200"/>
        <end position="236"/>
    </location>
</feature>
<evidence type="ECO:0000256" key="15">
    <source>
        <dbReference type="ARBA" id="ARBA00022884"/>
    </source>
</evidence>
<evidence type="ECO:0000256" key="6">
    <source>
        <dbReference type="ARBA" id="ARBA00022722"/>
    </source>
</evidence>
<sequence length="741" mass="83652">METKSHNNAQDACCSSSRPATMDDNHSLIKAVKERDVELVQQLLERGADVNFQEEEGGWTPLHNAVQINREDLVDLLLGHGADPCLRKKNGATPFIIAAIVGNVKLLDLFLSKGADVNECDFHGFTAFMEAAEYGRVEALRFLHGRGAEVNLSRKTKKDQERLKKGGATALMGAAEMGHVDIVRILLDEMGADVNAQDNMGRNALIRALMSSRDRNMEAITRLLLDHGADVNVRGDKGKTPLILAVEKNYLGVAEMLLQQEHIEIDDTDSEGKTALLLAVELQHSEMAQLLCNKGASTDCGDLVMMARRNYDISLIGFLLAHGAREHFHPPAEDWTPQSSRWRTALKNLHRIYRPKIGKLKIFISDEKYKIADTSEGGIYLGIYEDQEVAVKTFWEGSTRAQREVSCLQSSRENSNLVSFYGSESHRGCLYVCVTLCEQTLEACLDVRRKEAVEDKEDEFARNVLLSIFKAVRELHSSCGYTHQDLQPQNILIDSKNAVRLADFDKSIKWAGDPQEIKRDLEVLGRLVLYVVKKENISFEKLKAQSNEEVVPLSPDEETKDLIHHLFHPGDNVRDCLNDLLGHPFFWSWESRYRTLRNVGNESDIKTRKPKSEILKLLEPETSECPYSFAKWTKKIEKCVMGKMNEFYADKGNYYRNTVGDLLKFIRNIGEHLDEKKNKKIKAVIGDPSSYFQNKFPDLVVYVYTKLQNTEYKKHFPETQSPNKPQGDGDGRASGLANATC</sequence>
<dbReference type="InterPro" id="IPR000719">
    <property type="entry name" value="Prot_kinase_dom"/>
</dbReference>
<evidence type="ECO:0000256" key="2">
    <source>
        <dbReference type="ARBA" id="ARBA00001946"/>
    </source>
</evidence>
<dbReference type="GO" id="GO:0016787">
    <property type="term" value="F:hydrolase activity"/>
    <property type="evidence" value="ECO:0007669"/>
    <property type="project" value="UniProtKB-KW"/>
</dbReference>
<feature type="domain" description="KEN" evidence="27">
    <location>
        <begin position="589"/>
        <end position="723"/>
    </location>
</feature>
<evidence type="ECO:0000256" key="8">
    <source>
        <dbReference type="ARBA" id="ARBA00022737"/>
    </source>
</evidence>
<name>H0WL42_OTOGA</name>
<dbReference type="PANTHER" id="PTHR24141">
    <property type="entry name" value="2-5A-DEPENDENT RIBONUCLEASE"/>
    <property type="match status" value="1"/>
</dbReference>
<dbReference type="GO" id="GO:0003723">
    <property type="term" value="F:RNA binding"/>
    <property type="evidence" value="ECO:0007669"/>
    <property type="project" value="UniProtKB-KW"/>
</dbReference>
<dbReference type="PROSITE" id="PS50297">
    <property type="entry name" value="ANK_REP_REGION"/>
    <property type="match status" value="6"/>
</dbReference>
<dbReference type="FunFam" id="1.10.510.10:FF:000618">
    <property type="entry name" value="Ribonuclease L"/>
    <property type="match status" value="1"/>
</dbReference>
<evidence type="ECO:0000256" key="1">
    <source>
        <dbReference type="ARBA" id="ARBA00001936"/>
    </source>
</evidence>
<dbReference type="SUPFAM" id="SSF56112">
    <property type="entry name" value="Protein kinase-like (PK-like)"/>
    <property type="match status" value="1"/>
</dbReference>
<comment type="similarity">
    <text evidence="19">Belongs to the protein kinase superfamily.</text>
</comment>
<dbReference type="PROSITE" id="PS50011">
    <property type="entry name" value="PROTEIN_KINASE_DOM"/>
    <property type="match status" value="1"/>
</dbReference>
<dbReference type="SMART" id="SM00248">
    <property type="entry name" value="ANK"/>
    <property type="match status" value="8"/>
</dbReference>
<keyword evidence="11" id="KW-0863">Zinc-finger</keyword>
<evidence type="ECO:0000256" key="13">
    <source>
        <dbReference type="ARBA" id="ARBA00022833"/>
    </source>
</evidence>
<comment type="cofactor">
    <cofactor evidence="2">
        <name>Mg(2+)</name>
        <dbReference type="ChEBI" id="CHEBI:18420"/>
    </cofactor>
</comment>
<dbReference type="FunFam" id="1.25.40.20:FF:000231">
    <property type="entry name" value="2-5A-dependent ribonuclease"/>
    <property type="match status" value="1"/>
</dbReference>
<dbReference type="InterPro" id="IPR042745">
    <property type="entry name" value="RNase-L_RNase"/>
</dbReference>
<dbReference type="CDD" id="cd10423">
    <property type="entry name" value="RNase_RNase-L"/>
    <property type="match status" value="1"/>
</dbReference>
<keyword evidence="10" id="KW-0255">Endonuclease</keyword>
<dbReference type="SUPFAM" id="SSF48403">
    <property type="entry name" value="Ankyrin repeat"/>
    <property type="match status" value="1"/>
</dbReference>
<dbReference type="GO" id="GO:0046326">
    <property type="term" value="P:positive regulation of D-glucose import"/>
    <property type="evidence" value="ECO:0007669"/>
    <property type="project" value="Ensembl"/>
</dbReference>
<feature type="repeat" description="ANK" evidence="24">
    <location>
        <begin position="23"/>
        <end position="55"/>
    </location>
</feature>
<dbReference type="SMART" id="SM00580">
    <property type="entry name" value="PUG"/>
    <property type="match status" value="1"/>
</dbReference>
<dbReference type="InterPro" id="IPR010513">
    <property type="entry name" value="KEN_dom"/>
</dbReference>
<keyword evidence="29" id="KW-1185">Reference proteome</keyword>
<dbReference type="PROSITE" id="PS50088">
    <property type="entry name" value="ANK_REPEAT"/>
    <property type="match status" value="7"/>
</dbReference>
<feature type="repeat" description="ANK" evidence="24">
    <location>
        <begin position="57"/>
        <end position="89"/>
    </location>
</feature>
<keyword evidence="18" id="KW-0496">Mitochondrion</keyword>
<dbReference type="Pfam" id="PF12796">
    <property type="entry name" value="Ank_2"/>
    <property type="match status" value="2"/>
</dbReference>
<dbReference type="InterPro" id="IPR036770">
    <property type="entry name" value="Ankyrin_rpt-contain_sf"/>
</dbReference>
<keyword evidence="16 24" id="KW-0040">ANK repeat</keyword>
<evidence type="ECO:0000256" key="16">
    <source>
        <dbReference type="ARBA" id="ARBA00023043"/>
    </source>
</evidence>
<dbReference type="PANTHER" id="PTHR24141:SF1">
    <property type="entry name" value="2-5A-DEPENDENT RIBONUCLEASE"/>
    <property type="match status" value="1"/>
</dbReference>
<reference evidence="29" key="1">
    <citation type="submission" date="2011-03" db="EMBL/GenBank/DDBJ databases">
        <title>Version 3 of the genome sequence of Otolemur garnettii (Bushbaby).</title>
        <authorList>
            <consortium name="The Broad Institute Genome Sequencing Platform"/>
            <person name="Di Palma F."/>
            <person name="Johnson J."/>
            <person name="Lander E.S."/>
            <person name="Lindblad-Toh K."/>
            <person name="Jaffe D.B."/>
            <person name="Gnerre S."/>
            <person name="MacCallum I."/>
            <person name="Przybylski D."/>
            <person name="Ribeiro F.J."/>
            <person name="Burton J.N."/>
            <person name="Walker B.J."/>
            <person name="Sharpe T."/>
            <person name="Hall G."/>
        </authorList>
    </citation>
    <scope>NUCLEOTIDE SEQUENCE [LARGE SCALE GENOMIC DNA]</scope>
</reference>
<keyword evidence="17" id="KW-0051">Antiviral defense</keyword>
<dbReference type="Pfam" id="PF06479">
    <property type="entry name" value="Ribonuc_2-5A"/>
    <property type="match status" value="1"/>
</dbReference>
<dbReference type="GO" id="GO:0045071">
    <property type="term" value="P:negative regulation of viral genome replication"/>
    <property type="evidence" value="ECO:0007669"/>
    <property type="project" value="Ensembl"/>
</dbReference>
<feature type="region of interest" description="Disordered" evidence="25">
    <location>
        <begin position="714"/>
        <end position="741"/>
    </location>
</feature>
<evidence type="ECO:0000256" key="21">
    <source>
        <dbReference type="ARBA" id="ARBA00072561"/>
    </source>
</evidence>
<dbReference type="GO" id="GO:0008270">
    <property type="term" value="F:zinc ion binding"/>
    <property type="evidence" value="ECO:0007669"/>
    <property type="project" value="UniProtKB-KW"/>
</dbReference>
<dbReference type="STRING" id="30611.ENSOGAP00000002339"/>
<feature type="compositionally biased region" description="Polar residues" evidence="25">
    <location>
        <begin position="1"/>
        <end position="19"/>
    </location>
</feature>
<evidence type="ECO:0000256" key="18">
    <source>
        <dbReference type="ARBA" id="ARBA00023128"/>
    </source>
</evidence>
<keyword evidence="9" id="KW-0547">Nucleotide-binding</keyword>
<dbReference type="HOGENOM" id="CLU_022542_0_0_1"/>
<evidence type="ECO:0000256" key="4">
    <source>
        <dbReference type="ARBA" id="ARBA00004496"/>
    </source>
</evidence>
<dbReference type="OMA" id="YGSESHK"/>
<keyword evidence="13" id="KW-0862">Zinc</keyword>
<evidence type="ECO:0000256" key="17">
    <source>
        <dbReference type="ARBA" id="ARBA00023118"/>
    </source>
</evidence>
<evidence type="ECO:0000256" key="9">
    <source>
        <dbReference type="ARBA" id="ARBA00022741"/>
    </source>
</evidence>
<dbReference type="eggNOG" id="KOG4177">
    <property type="taxonomic scope" value="Eukaryota"/>
</dbReference>
<evidence type="ECO:0000313" key="28">
    <source>
        <dbReference type="Ensembl" id="ENSOGAP00000002339.2"/>
    </source>
</evidence>
<dbReference type="InterPro" id="IPR011009">
    <property type="entry name" value="Kinase-like_dom_sf"/>
</dbReference>
<evidence type="ECO:0000256" key="11">
    <source>
        <dbReference type="ARBA" id="ARBA00022771"/>
    </source>
</evidence>
<accession>H0WL42</accession>
<evidence type="ECO:0000256" key="25">
    <source>
        <dbReference type="SAM" id="MobiDB-lite"/>
    </source>
</evidence>
<dbReference type="GO" id="GO:0043488">
    <property type="term" value="P:regulation of mRNA stability"/>
    <property type="evidence" value="ECO:0007669"/>
    <property type="project" value="Ensembl"/>
</dbReference>
<comment type="subunit">
    <text evidence="20">Monomer (inactive form) or homodimer. Interacts with ABCE1; this interaction inhibits the RNASEL.</text>
</comment>
<dbReference type="GO" id="GO:0045444">
    <property type="term" value="P:fat cell differentiation"/>
    <property type="evidence" value="ECO:0007669"/>
    <property type="project" value="Ensembl"/>
</dbReference>
<evidence type="ECO:0000259" key="26">
    <source>
        <dbReference type="PROSITE" id="PS50011"/>
    </source>
</evidence>
<protein>
    <recommendedName>
        <fullName evidence="21">2-5A-dependent ribonuclease</fullName>
    </recommendedName>
    <alternativeName>
        <fullName evidence="22">Ribonuclease 4</fullName>
    </alternativeName>
    <alternativeName>
        <fullName evidence="23">Ribonuclease L</fullName>
    </alternativeName>
</protein>
<evidence type="ECO:0000256" key="23">
    <source>
        <dbReference type="ARBA" id="ARBA00078400"/>
    </source>
</evidence>
<feature type="repeat" description="ANK" evidence="24">
    <location>
        <begin position="166"/>
        <end position="199"/>
    </location>
</feature>
<dbReference type="GO" id="GO:0043021">
    <property type="term" value="F:ribonucleoprotein complex binding"/>
    <property type="evidence" value="ECO:0007669"/>
    <property type="project" value="Ensembl"/>
</dbReference>
<keyword evidence="12" id="KW-0378">Hydrolase</keyword>
<dbReference type="RefSeq" id="XP_003785845.1">
    <property type="nucleotide sequence ID" value="XM_003785797.2"/>
</dbReference>
<dbReference type="Proteomes" id="UP000005225">
    <property type="component" value="Unassembled WGS sequence"/>
</dbReference>
<comment type="cofactor">
    <cofactor evidence="1">
        <name>Mn(2+)</name>
        <dbReference type="ChEBI" id="CHEBI:29035"/>
    </cofactor>
</comment>
<keyword evidence="8" id="KW-0677">Repeat</keyword>
<dbReference type="OrthoDB" id="194358at2759"/>
<reference evidence="28" key="3">
    <citation type="submission" date="2025-09" db="UniProtKB">
        <authorList>
            <consortium name="Ensembl"/>
        </authorList>
    </citation>
    <scope>IDENTIFICATION</scope>
</reference>
<dbReference type="EMBL" id="AAQR03037997">
    <property type="status" value="NOT_ANNOTATED_CDS"/>
    <property type="molecule type" value="Genomic_DNA"/>
</dbReference>
<dbReference type="GeneTree" id="ENSGT00940000161114"/>
<evidence type="ECO:0000256" key="10">
    <source>
        <dbReference type="ARBA" id="ARBA00022759"/>
    </source>
</evidence>
<dbReference type="CTD" id="6041"/>
<feature type="repeat" description="ANK" evidence="24">
    <location>
        <begin position="90"/>
        <end position="122"/>
    </location>
</feature>
<dbReference type="PROSITE" id="PS51392">
    <property type="entry name" value="KEN"/>
    <property type="match status" value="1"/>
</dbReference>
<reference evidence="28" key="2">
    <citation type="submission" date="2025-08" db="UniProtKB">
        <authorList>
            <consortium name="Ensembl"/>
        </authorList>
    </citation>
    <scope>IDENTIFICATION</scope>
</reference>
<dbReference type="SMART" id="SM00220">
    <property type="entry name" value="S_TKc"/>
    <property type="match status" value="1"/>
</dbReference>
<dbReference type="GO" id="GO:0004672">
    <property type="term" value="F:protein kinase activity"/>
    <property type="evidence" value="ECO:0007669"/>
    <property type="project" value="InterPro"/>
</dbReference>
<evidence type="ECO:0000256" key="3">
    <source>
        <dbReference type="ARBA" id="ARBA00004173"/>
    </source>
</evidence>
<keyword evidence="7" id="KW-0479">Metal-binding</keyword>
<dbReference type="GO" id="GO:0051607">
    <property type="term" value="P:defense response to virus"/>
    <property type="evidence" value="ECO:0007669"/>
    <property type="project" value="UniProtKB-KW"/>
</dbReference>
<evidence type="ECO:0000256" key="22">
    <source>
        <dbReference type="ARBA" id="ARBA00078208"/>
    </source>
</evidence>
<dbReference type="PRINTS" id="PR01415">
    <property type="entry name" value="ANKYRIN"/>
</dbReference>
<dbReference type="InParanoid" id="H0WL42"/>
<dbReference type="Ensembl" id="ENSOGAT00000002616.2">
    <property type="protein sequence ID" value="ENSOGAP00000002339.2"/>
    <property type="gene ID" value="ENSOGAG00000002612.2"/>
</dbReference>
<keyword evidence="14" id="KW-0067">ATP-binding</keyword>
<dbReference type="GeneID" id="100961822"/>
<dbReference type="eggNOG" id="KOG1027">
    <property type="taxonomic scope" value="Eukaryota"/>
</dbReference>
<dbReference type="InterPro" id="IPR002110">
    <property type="entry name" value="Ankyrin_rpt"/>
</dbReference>
<feature type="domain" description="Protein kinase" evidence="26">
    <location>
        <begin position="365"/>
        <end position="586"/>
    </location>
</feature>
<proteinExistence type="inferred from homology"/>
<keyword evidence="6" id="KW-0540">Nuclease</keyword>
<evidence type="ECO:0000256" key="5">
    <source>
        <dbReference type="ARBA" id="ARBA00022490"/>
    </source>
</evidence>